<keyword evidence="1" id="KW-0732">Signal</keyword>
<comment type="caution">
    <text evidence="3">The sequence shown here is derived from an EMBL/GenBank/DDBJ whole genome shotgun (WGS) entry which is preliminary data.</text>
</comment>
<dbReference type="AlphaFoldDB" id="A0A7X5Y3S2"/>
<evidence type="ECO:0000313" key="4">
    <source>
        <dbReference type="Proteomes" id="UP000558192"/>
    </source>
</evidence>
<dbReference type="PROSITE" id="PS51257">
    <property type="entry name" value="PROKAR_LIPOPROTEIN"/>
    <property type="match status" value="1"/>
</dbReference>
<proteinExistence type="predicted"/>
<dbReference type="InterPro" id="IPR025419">
    <property type="entry name" value="DUF4142"/>
</dbReference>
<sequence length="166" mass="17858">MRRLLPFALVAALGGLGLAGCATAPGMTTTPRVAPAFIAMAASTDLFEVESSRLALQRSRDPGIRMHAELMIRDHTNTSAQLRAAAASAGFGVPTQMLPMHLDMLSALSRSPTFDATYRAQQVTSHRQALALMDRYARRGDVPQMRGVAAATVPVVRGHLDHIVRR</sequence>
<feature type="domain" description="DUF4142" evidence="2">
    <location>
        <begin position="35"/>
        <end position="163"/>
    </location>
</feature>
<dbReference type="EMBL" id="JAATJC010000001">
    <property type="protein sequence ID" value="NJC04617.1"/>
    <property type="molecule type" value="Genomic_DNA"/>
</dbReference>
<dbReference type="InterPro" id="IPR012347">
    <property type="entry name" value="Ferritin-like"/>
</dbReference>
<dbReference type="RefSeq" id="WP_168067415.1">
    <property type="nucleotide sequence ID" value="NZ_JAATJC010000001.1"/>
</dbReference>
<name>A0A7X5Y3S2_9SPHN</name>
<evidence type="ECO:0000313" key="3">
    <source>
        <dbReference type="EMBL" id="NJC04617.1"/>
    </source>
</evidence>
<evidence type="ECO:0000259" key="2">
    <source>
        <dbReference type="Pfam" id="PF13628"/>
    </source>
</evidence>
<dbReference type="Pfam" id="PF13628">
    <property type="entry name" value="DUF4142"/>
    <property type="match status" value="1"/>
</dbReference>
<dbReference type="PANTHER" id="PTHR38593:SF1">
    <property type="entry name" value="BLR2558 PROTEIN"/>
    <property type="match status" value="1"/>
</dbReference>
<reference evidence="3 4" key="1">
    <citation type="submission" date="2020-03" db="EMBL/GenBank/DDBJ databases">
        <title>Genomic Encyclopedia of Type Strains, Phase IV (KMG-IV): sequencing the most valuable type-strain genomes for metagenomic binning, comparative biology and taxonomic classification.</title>
        <authorList>
            <person name="Goeker M."/>
        </authorList>
    </citation>
    <scope>NUCLEOTIDE SEQUENCE [LARGE SCALE GENOMIC DNA]</scope>
    <source>
        <strain evidence="3 4">DSM 16846</strain>
    </source>
</reference>
<dbReference type="Proteomes" id="UP000558192">
    <property type="component" value="Unassembled WGS sequence"/>
</dbReference>
<dbReference type="PANTHER" id="PTHR38593">
    <property type="entry name" value="BLR2558 PROTEIN"/>
    <property type="match status" value="1"/>
</dbReference>
<feature type="signal peptide" evidence="1">
    <location>
        <begin position="1"/>
        <end position="24"/>
    </location>
</feature>
<keyword evidence="4" id="KW-1185">Reference proteome</keyword>
<accession>A0A7X5Y3S2</accession>
<dbReference type="Gene3D" id="1.20.1260.10">
    <property type="match status" value="1"/>
</dbReference>
<gene>
    <name evidence="3" type="ORF">GGQ97_000410</name>
</gene>
<protein>
    <submittedName>
        <fullName evidence="3">Putative membrane protein</fullName>
    </submittedName>
</protein>
<feature type="chain" id="PRO_5031269194" evidence="1">
    <location>
        <begin position="25"/>
        <end position="166"/>
    </location>
</feature>
<organism evidence="3 4">
    <name type="scientific">Sphingomonas kaistensis</name>
    <dbReference type="NCBI Taxonomy" id="298708"/>
    <lineage>
        <taxon>Bacteria</taxon>
        <taxon>Pseudomonadati</taxon>
        <taxon>Pseudomonadota</taxon>
        <taxon>Alphaproteobacteria</taxon>
        <taxon>Sphingomonadales</taxon>
        <taxon>Sphingomonadaceae</taxon>
        <taxon>Sphingomonas</taxon>
    </lineage>
</organism>
<evidence type="ECO:0000256" key="1">
    <source>
        <dbReference type="SAM" id="SignalP"/>
    </source>
</evidence>